<sequence>MSSIITSLKDLVASMFEVIFSVFNGAIDMVSGLIMGLVNSVIGIVKMALHTVGNFLEAAGGVGKFVASNIVIIALIAGGVYGYLQYQARRGRPVKVGHKKLN</sequence>
<keyword evidence="1" id="KW-1133">Transmembrane helix</keyword>
<reference evidence="2" key="2">
    <citation type="journal article" date="2023" name="IMA Fungus">
        <title>Comparative genomic study of the Penicillium genus elucidates a diverse pangenome and 15 lateral gene transfer events.</title>
        <authorList>
            <person name="Petersen C."/>
            <person name="Sorensen T."/>
            <person name="Nielsen M.R."/>
            <person name="Sondergaard T.E."/>
            <person name="Sorensen J.L."/>
            <person name="Fitzpatrick D.A."/>
            <person name="Frisvad J.C."/>
            <person name="Nielsen K.L."/>
        </authorList>
    </citation>
    <scope>NUCLEOTIDE SEQUENCE</scope>
    <source>
        <strain evidence="2">IBT 29864</strain>
    </source>
</reference>
<accession>A0A9W9S0N8</accession>
<dbReference type="RefSeq" id="XP_056554205.1">
    <property type="nucleotide sequence ID" value="XM_056698792.1"/>
</dbReference>
<protein>
    <submittedName>
        <fullName evidence="2">Uncharacterized protein</fullName>
    </submittedName>
</protein>
<name>A0A9W9S0N8_9EURO</name>
<keyword evidence="1" id="KW-0812">Transmembrane</keyword>
<keyword evidence="3" id="KW-1185">Reference proteome</keyword>
<dbReference type="AlphaFoldDB" id="A0A9W9S0N8"/>
<dbReference type="Proteomes" id="UP001147782">
    <property type="component" value="Unassembled WGS sequence"/>
</dbReference>
<feature type="transmembrane region" description="Helical" evidence="1">
    <location>
        <begin position="12"/>
        <end position="45"/>
    </location>
</feature>
<gene>
    <name evidence="2" type="ORF">N7496_005863</name>
</gene>
<evidence type="ECO:0000313" key="3">
    <source>
        <dbReference type="Proteomes" id="UP001147782"/>
    </source>
</evidence>
<keyword evidence="1" id="KW-0472">Membrane</keyword>
<reference evidence="2" key="1">
    <citation type="submission" date="2022-11" db="EMBL/GenBank/DDBJ databases">
        <authorList>
            <person name="Petersen C."/>
        </authorList>
    </citation>
    <scope>NUCLEOTIDE SEQUENCE</scope>
    <source>
        <strain evidence="2">IBT 29864</strain>
    </source>
</reference>
<evidence type="ECO:0000256" key="1">
    <source>
        <dbReference type="SAM" id="Phobius"/>
    </source>
</evidence>
<dbReference type="GeneID" id="81437971"/>
<organism evidence="2 3">
    <name type="scientific">Penicillium cataractarum</name>
    <dbReference type="NCBI Taxonomy" id="2100454"/>
    <lineage>
        <taxon>Eukaryota</taxon>
        <taxon>Fungi</taxon>
        <taxon>Dikarya</taxon>
        <taxon>Ascomycota</taxon>
        <taxon>Pezizomycotina</taxon>
        <taxon>Eurotiomycetes</taxon>
        <taxon>Eurotiomycetidae</taxon>
        <taxon>Eurotiales</taxon>
        <taxon>Aspergillaceae</taxon>
        <taxon>Penicillium</taxon>
    </lineage>
</organism>
<dbReference type="OrthoDB" id="2561686at2759"/>
<dbReference type="EMBL" id="JAPZBS010000005">
    <property type="protein sequence ID" value="KAJ5369771.1"/>
    <property type="molecule type" value="Genomic_DNA"/>
</dbReference>
<feature type="transmembrane region" description="Helical" evidence="1">
    <location>
        <begin position="65"/>
        <end position="84"/>
    </location>
</feature>
<proteinExistence type="predicted"/>
<comment type="caution">
    <text evidence="2">The sequence shown here is derived from an EMBL/GenBank/DDBJ whole genome shotgun (WGS) entry which is preliminary data.</text>
</comment>
<evidence type="ECO:0000313" key="2">
    <source>
        <dbReference type="EMBL" id="KAJ5369771.1"/>
    </source>
</evidence>